<dbReference type="Pfam" id="PF15963">
    <property type="entry name" value="Myb_DNA-bind_7"/>
    <property type="match status" value="1"/>
</dbReference>
<dbReference type="PANTHER" id="PTHR22929:SF0">
    <property type="entry name" value="TRANSCRIPTION FACTOR TFIIIB COMPONENT B'' HOMOLOG"/>
    <property type="match status" value="1"/>
</dbReference>
<dbReference type="GO" id="GO:0001156">
    <property type="term" value="F:TFIIIC-class transcription factor complex binding"/>
    <property type="evidence" value="ECO:0007669"/>
    <property type="project" value="TreeGrafter"/>
</dbReference>
<feature type="domain" description="Myb-like" evidence="2">
    <location>
        <begin position="418"/>
        <end position="466"/>
    </location>
</feature>
<dbReference type="InterPro" id="IPR047002">
    <property type="entry name" value="Tcp10_C_sf"/>
</dbReference>
<dbReference type="PANTHER" id="PTHR22929">
    <property type="entry name" value="RNA POLYMERASE III TRANSCRIPTION INITIATION FACTOR B"/>
    <property type="match status" value="1"/>
</dbReference>
<dbReference type="Bgee" id="ENSAMXG00000013953">
    <property type="expression patterns" value="Expressed in ovary and 3 other cell types or tissues"/>
</dbReference>
<name>W5L3E2_ASTMX</name>
<dbReference type="InterPro" id="IPR039467">
    <property type="entry name" value="TFIIIB_B''_Myb"/>
</dbReference>
<dbReference type="GeneTree" id="ENSGT00390000012762"/>
<dbReference type="InParanoid" id="W5L3E2"/>
<reference evidence="4" key="1">
    <citation type="submission" date="2013-03" db="EMBL/GenBank/DDBJ databases">
        <authorList>
            <person name="Jeffery W."/>
            <person name="Warren W."/>
            <person name="Wilson R.K."/>
        </authorList>
    </citation>
    <scope>NUCLEOTIDE SEQUENCE</scope>
    <source>
        <strain evidence="4">female</strain>
    </source>
</reference>
<feature type="compositionally biased region" description="Basic residues" evidence="1">
    <location>
        <begin position="595"/>
        <end position="606"/>
    </location>
</feature>
<feature type="compositionally biased region" description="Basic and acidic residues" evidence="1">
    <location>
        <begin position="617"/>
        <end position="633"/>
    </location>
</feature>
<feature type="region of interest" description="Disordered" evidence="1">
    <location>
        <begin position="550"/>
        <end position="1019"/>
    </location>
</feature>
<organism evidence="3 4">
    <name type="scientific">Astyanax mexicanus</name>
    <name type="common">Blind cave fish</name>
    <name type="synonym">Astyanax fasciatus mexicanus</name>
    <dbReference type="NCBI Taxonomy" id="7994"/>
    <lineage>
        <taxon>Eukaryota</taxon>
        <taxon>Metazoa</taxon>
        <taxon>Chordata</taxon>
        <taxon>Craniata</taxon>
        <taxon>Vertebrata</taxon>
        <taxon>Euteleostomi</taxon>
        <taxon>Actinopterygii</taxon>
        <taxon>Neopterygii</taxon>
        <taxon>Teleostei</taxon>
        <taxon>Ostariophysi</taxon>
        <taxon>Characiformes</taxon>
        <taxon>Characoidei</taxon>
        <taxon>Acestrorhamphidae</taxon>
        <taxon>Acestrorhamphinae</taxon>
        <taxon>Astyanax</taxon>
    </lineage>
</organism>
<protein>
    <submittedName>
        <fullName evidence="3">Si:ch211-204c21.1</fullName>
    </submittedName>
</protein>
<feature type="region of interest" description="Disordered" evidence="1">
    <location>
        <begin position="328"/>
        <end position="360"/>
    </location>
</feature>
<feature type="compositionally biased region" description="Low complexity" evidence="1">
    <location>
        <begin position="201"/>
        <end position="216"/>
    </location>
</feature>
<dbReference type="STRING" id="7994.ENSAMXP00000014354"/>
<feature type="compositionally biased region" description="Acidic residues" evidence="1">
    <location>
        <begin position="347"/>
        <end position="360"/>
    </location>
</feature>
<feature type="compositionally biased region" description="Pro residues" evidence="1">
    <location>
        <begin position="45"/>
        <end position="55"/>
    </location>
</feature>
<evidence type="ECO:0000313" key="4">
    <source>
        <dbReference type="Proteomes" id="UP000018467"/>
    </source>
</evidence>
<feature type="region of interest" description="Disordered" evidence="1">
    <location>
        <begin position="1"/>
        <end position="263"/>
    </location>
</feature>
<evidence type="ECO:0000313" key="3">
    <source>
        <dbReference type="Ensembl" id="ENSAMXP00000014354.2"/>
    </source>
</evidence>
<dbReference type="SMART" id="SM00717">
    <property type="entry name" value="SANT"/>
    <property type="match status" value="1"/>
</dbReference>
<proteinExistence type="predicted"/>
<dbReference type="Gene3D" id="2.60.450.20">
    <property type="match status" value="2"/>
</dbReference>
<dbReference type="Ensembl" id="ENSAMXT00000014354.2">
    <property type="protein sequence ID" value="ENSAMXP00000014354.2"/>
    <property type="gene ID" value="ENSAMXG00000013953.2"/>
</dbReference>
<dbReference type="InterPro" id="IPR009057">
    <property type="entry name" value="Homeodomain-like_sf"/>
</dbReference>
<dbReference type="AlphaFoldDB" id="W5L3E2"/>
<evidence type="ECO:0000259" key="2">
    <source>
        <dbReference type="SMART" id="SM00717"/>
    </source>
</evidence>
<dbReference type="SUPFAM" id="SSF46689">
    <property type="entry name" value="Homeodomain-like"/>
    <property type="match status" value="1"/>
</dbReference>
<dbReference type="HOGENOM" id="CLU_825220_0_0_1"/>
<feature type="compositionally biased region" description="Polar residues" evidence="1">
    <location>
        <begin position="157"/>
        <end position="173"/>
    </location>
</feature>
<feature type="compositionally biased region" description="Basic and acidic residues" evidence="1">
    <location>
        <begin position="708"/>
        <end position="722"/>
    </location>
</feature>
<reference evidence="4" key="2">
    <citation type="journal article" date="2014" name="Nat. Commun.">
        <title>The cavefish genome reveals candidate genes for eye loss.</title>
        <authorList>
            <person name="McGaugh S.E."/>
            <person name="Gross J.B."/>
            <person name="Aken B."/>
            <person name="Blin M."/>
            <person name="Borowsky R."/>
            <person name="Chalopin D."/>
            <person name="Hinaux H."/>
            <person name="Jeffery W.R."/>
            <person name="Keene A."/>
            <person name="Ma L."/>
            <person name="Minx P."/>
            <person name="Murphy D."/>
            <person name="O'Quin K.E."/>
            <person name="Retaux S."/>
            <person name="Rohner N."/>
            <person name="Searle S.M."/>
            <person name="Stahl B.A."/>
            <person name="Tabin C."/>
            <person name="Volff J.N."/>
            <person name="Yoshizawa M."/>
            <person name="Warren W.C."/>
        </authorList>
    </citation>
    <scope>NUCLEOTIDE SEQUENCE [LARGE SCALE GENOMIC DNA]</scope>
    <source>
        <strain evidence="4">female</strain>
    </source>
</reference>
<reference evidence="3" key="3">
    <citation type="submission" date="2025-08" db="UniProtKB">
        <authorList>
            <consortium name="Ensembl"/>
        </authorList>
    </citation>
    <scope>IDENTIFICATION</scope>
</reference>
<feature type="compositionally biased region" description="Pro residues" evidence="1">
    <location>
        <begin position="125"/>
        <end position="138"/>
    </location>
</feature>
<dbReference type="GO" id="GO:0000126">
    <property type="term" value="C:transcription factor TFIIIB complex"/>
    <property type="evidence" value="ECO:0007669"/>
    <property type="project" value="TreeGrafter"/>
</dbReference>
<dbReference type="Proteomes" id="UP000018467">
    <property type="component" value="Unassembled WGS sequence"/>
</dbReference>
<dbReference type="InterPro" id="IPR001005">
    <property type="entry name" value="SANT/Myb"/>
</dbReference>
<evidence type="ECO:0000256" key="1">
    <source>
        <dbReference type="SAM" id="MobiDB-lite"/>
    </source>
</evidence>
<accession>W5L3E2</accession>
<keyword evidence="4" id="KW-1185">Reference proteome</keyword>
<sequence length="1042" mass="110961">MRRARIAIKPNIRPGGRSVTGGEQSSQAPTDGAVTAEKAARPSLSPSPQPSPPEEGPAQAVGVKNTPTSPSEKASTDLRNGAPSSGTTTTPAPVPQRRMRISVTPKLAGPKATSTPRLPTRVPRSVPPTLPKDAPLPVPNAQSETPAPDNLPELNISGFTSPTEGPGQSSHTRPPSSPCLPSTSSTSDLYKPLTHEKKSSVESSSSPSSPQPGQVPQQPPHEPEPHKYPTSGSDMPSPGGNLSCCDVPGSPQKGNAKESDKERILRALKLKELMKIERRKDIKKEKRGSRRKQEYISADRSKMTMGDLIYYLPNTSPMRNSTVCEGTEEEIVVPPSPKVPEKKAPEWEDEEEEEEEGEDEGMLMPKVRVAEDGSIVLDEESLTVRVQRTSTTKAVENSSAQFEQGFTTTYRSFRNWTHVKSWSVRETDMFFLAISMVGTDFSLIGMLLPHRSRTEIKNKFKKEERANSWRIDQAFRNKRPYDREFFSFLLEKVLAKDKEKGKSVKLVLNTPKKRQKARGKKAAKSKEQCLTVFSDDEDFNMEDGDHIEAEKENEDLPNVNDAEVSVPAKKKRKRTRTVGEGTDKEDCCEDQDSKKTKKSKRTKKSKKEVPSPEDDSEGVHIVDDSVSADKENEPDLSASALKKKRKRSKKTEEEKQDETPVEGSKSKRSKKSLKVNDSLEDTTSANAESSIVDDGDSVATSKKRRRSQKADLKEDTPSTEKSSRKKKSQKGTVTNERPAEDGEAKVAAEDGEAKVAAEDGEAKVAAEDGEAKVAAEDGEAKVAAEDGEAKVAAEDGEAKVAAEDGEAKVAAEDGEAKVAAEDGEAKVAAEDGEAKVAAEDGEAKVAAEDGEAKVAAEDGEAKVAAEDGEAKVAAEDGEAKVAAEDGEAKVAAEDGEAKVAAEDGEAKVAAEDGEAKVAAEDGEAKVAAEDGEAKVAAEDGEAKVAAEDGEAKVAAEDGEAKVAAEDGEAKVAAEDGEAKVAAEDGEAKVAAEDGEAKVAAEDGEAKVAAEDGEAKVAAEDGPSLAETLMVLSVAVQAASTSG</sequence>
<dbReference type="CDD" id="cd00167">
    <property type="entry name" value="SANT"/>
    <property type="match status" value="1"/>
</dbReference>
<reference evidence="3" key="4">
    <citation type="submission" date="2025-09" db="UniProtKB">
        <authorList>
            <consortium name="Ensembl"/>
        </authorList>
    </citation>
    <scope>IDENTIFICATION</scope>
</reference>
<dbReference type="GO" id="GO:0070898">
    <property type="term" value="P:RNA polymerase III preinitiation complex assembly"/>
    <property type="evidence" value="ECO:0007669"/>
    <property type="project" value="TreeGrafter"/>
</dbReference>
<feature type="compositionally biased region" description="Basic and acidic residues" evidence="1">
    <location>
        <begin position="737"/>
        <end position="1018"/>
    </location>
</feature>
<feature type="compositionally biased region" description="Low complexity" evidence="1">
    <location>
        <begin position="81"/>
        <end position="91"/>
    </location>
</feature>